<gene>
    <name evidence="2" type="ORF">FKX85_15930</name>
</gene>
<keyword evidence="3" id="KW-1185">Reference proteome</keyword>
<feature type="domain" description="Helix-turn-helix" evidence="1">
    <location>
        <begin position="69"/>
        <end position="115"/>
    </location>
</feature>
<dbReference type="KEGG" id="echi:FKX85_15930"/>
<dbReference type="InterPro" id="IPR041657">
    <property type="entry name" value="HTH_17"/>
</dbReference>
<protein>
    <submittedName>
        <fullName evidence="2">Helix-turn-helix domain-containing protein</fullName>
    </submittedName>
</protein>
<sequence length="117" mass="13638">MSSNIRVHRICQYCNAVFVAKTTVTKYCSDACAKKAYKQRKKEEKLEASNRETENIVQAPLRALKEKEYLNLDDVCELLNISRTTLFRIRKKGDLQFIKLGGRPVISKKNIENFFNY</sequence>
<proteinExistence type="predicted"/>
<evidence type="ECO:0000313" key="3">
    <source>
        <dbReference type="Proteomes" id="UP000316614"/>
    </source>
</evidence>
<dbReference type="EMBL" id="CP041253">
    <property type="protein sequence ID" value="QDH80449.1"/>
    <property type="molecule type" value="Genomic_DNA"/>
</dbReference>
<dbReference type="Proteomes" id="UP000316614">
    <property type="component" value="Chromosome"/>
</dbReference>
<evidence type="ECO:0000313" key="2">
    <source>
        <dbReference type="EMBL" id="QDH80449.1"/>
    </source>
</evidence>
<dbReference type="OrthoDB" id="1003442at2"/>
<dbReference type="AlphaFoldDB" id="A0A514CKU9"/>
<accession>A0A514CKU9</accession>
<dbReference type="InterPro" id="IPR009061">
    <property type="entry name" value="DNA-bd_dom_put_sf"/>
</dbReference>
<reference evidence="2 3" key="1">
    <citation type="submission" date="2019-06" db="EMBL/GenBank/DDBJ databases">
        <title>Echinicola alkalisoli sp. nov. isolated from saline soil.</title>
        <authorList>
            <person name="Sun J.-Q."/>
            <person name="Xu L."/>
        </authorList>
    </citation>
    <scope>NUCLEOTIDE SEQUENCE [LARGE SCALE GENOMIC DNA]</scope>
    <source>
        <strain evidence="2 3">LN3S3</strain>
    </source>
</reference>
<dbReference type="RefSeq" id="WP_141615682.1">
    <property type="nucleotide sequence ID" value="NZ_CP041253.1"/>
</dbReference>
<dbReference type="SUPFAM" id="SSF46955">
    <property type="entry name" value="Putative DNA-binding domain"/>
    <property type="match status" value="1"/>
</dbReference>
<evidence type="ECO:0000259" key="1">
    <source>
        <dbReference type="Pfam" id="PF12728"/>
    </source>
</evidence>
<dbReference type="Pfam" id="PF12728">
    <property type="entry name" value="HTH_17"/>
    <property type="match status" value="1"/>
</dbReference>
<name>A0A514CKU9_9BACT</name>
<organism evidence="2 3">
    <name type="scientific">Echinicola soli</name>
    <dbReference type="NCBI Taxonomy" id="2591634"/>
    <lineage>
        <taxon>Bacteria</taxon>
        <taxon>Pseudomonadati</taxon>
        <taxon>Bacteroidota</taxon>
        <taxon>Cytophagia</taxon>
        <taxon>Cytophagales</taxon>
        <taxon>Cyclobacteriaceae</taxon>
        <taxon>Echinicola</taxon>
    </lineage>
</organism>